<dbReference type="EMBL" id="BAAAXQ010000014">
    <property type="protein sequence ID" value="GAA3011956.1"/>
    <property type="molecule type" value="Genomic_DNA"/>
</dbReference>
<dbReference type="InterPro" id="IPR016181">
    <property type="entry name" value="Acyl_CoA_acyltransferase"/>
</dbReference>
<evidence type="ECO:0000313" key="5">
    <source>
        <dbReference type="Proteomes" id="UP001501577"/>
    </source>
</evidence>
<protein>
    <submittedName>
        <fullName evidence="4">N-acetyltransferase</fullName>
    </submittedName>
</protein>
<dbReference type="Proteomes" id="UP001501577">
    <property type="component" value="Unassembled WGS sequence"/>
</dbReference>
<accession>A0ABN3Y1K3</accession>
<comment type="caution">
    <text evidence="4">The sequence shown here is derived from an EMBL/GenBank/DDBJ whole genome shotgun (WGS) entry which is preliminary data.</text>
</comment>
<name>A0ABN3Y1K3_9ENTE</name>
<sequence length="188" mass="21455">MIRFAEKKDRSEIARLILVVLKDMELPLVKKIGDIKTLQILEEAMEDPYYRYGRQHGMVCEIDEKVVGIAFGYLASEEEKVDESLNKVLEKHHLTDQTLFTEHESFAGEWYLDLLCVDDTYRGQGIGSELLASADQMAKEAGATVIGLCVDYANKNAQRLYEEKGFEIVGEQMINNHPYHHMQKGITV</sequence>
<dbReference type="Gene3D" id="3.40.630.30">
    <property type="match status" value="1"/>
</dbReference>
<dbReference type="PROSITE" id="PS51186">
    <property type="entry name" value="GNAT"/>
    <property type="match status" value="1"/>
</dbReference>
<dbReference type="SUPFAM" id="SSF55729">
    <property type="entry name" value="Acyl-CoA N-acyltransferases (Nat)"/>
    <property type="match status" value="1"/>
</dbReference>
<gene>
    <name evidence="4" type="ORF">GCM10019998_05300</name>
</gene>
<dbReference type="Pfam" id="PF00583">
    <property type="entry name" value="Acetyltransf_1"/>
    <property type="match status" value="1"/>
</dbReference>
<feature type="domain" description="N-acetyltransferase" evidence="3">
    <location>
        <begin position="1"/>
        <end position="187"/>
    </location>
</feature>
<keyword evidence="1" id="KW-0808">Transferase</keyword>
<evidence type="ECO:0000259" key="3">
    <source>
        <dbReference type="PROSITE" id="PS51186"/>
    </source>
</evidence>
<keyword evidence="5" id="KW-1185">Reference proteome</keyword>
<dbReference type="RefSeq" id="WP_068707630.1">
    <property type="nucleotide sequence ID" value="NZ_BAAAXQ010000014.1"/>
</dbReference>
<evidence type="ECO:0000256" key="1">
    <source>
        <dbReference type="ARBA" id="ARBA00022679"/>
    </source>
</evidence>
<dbReference type="InterPro" id="IPR000182">
    <property type="entry name" value="GNAT_dom"/>
</dbReference>
<proteinExistence type="predicted"/>
<evidence type="ECO:0000256" key="2">
    <source>
        <dbReference type="ARBA" id="ARBA00023315"/>
    </source>
</evidence>
<evidence type="ECO:0000313" key="4">
    <source>
        <dbReference type="EMBL" id="GAA3011956.1"/>
    </source>
</evidence>
<dbReference type="CDD" id="cd04301">
    <property type="entry name" value="NAT_SF"/>
    <property type="match status" value="1"/>
</dbReference>
<dbReference type="PANTHER" id="PTHR43420:SF52">
    <property type="entry name" value="N-ACETYLTRANSFERASE YODP"/>
    <property type="match status" value="1"/>
</dbReference>
<organism evidence="4 5">
    <name type="scientific">Tetragenococcus solitarius</name>
    <dbReference type="NCBI Taxonomy" id="71453"/>
    <lineage>
        <taxon>Bacteria</taxon>
        <taxon>Bacillati</taxon>
        <taxon>Bacillota</taxon>
        <taxon>Bacilli</taxon>
        <taxon>Lactobacillales</taxon>
        <taxon>Enterococcaceae</taxon>
        <taxon>Tetragenococcus</taxon>
    </lineage>
</organism>
<reference evidence="4 5" key="1">
    <citation type="journal article" date="2019" name="Int. J. Syst. Evol. Microbiol.">
        <title>The Global Catalogue of Microorganisms (GCM) 10K type strain sequencing project: providing services to taxonomists for standard genome sequencing and annotation.</title>
        <authorList>
            <consortium name="The Broad Institute Genomics Platform"/>
            <consortium name="The Broad Institute Genome Sequencing Center for Infectious Disease"/>
            <person name="Wu L."/>
            <person name="Ma J."/>
        </authorList>
    </citation>
    <scope>NUCLEOTIDE SEQUENCE [LARGE SCALE GENOMIC DNA]</scope>
    <source>
        <strain evidence="4 5">JCM 8736</strain>
    </source>
</reference>
<dbReference type="PANTHER" id="PTHR43420">
    <property type="entry name" value="ACETYLTRANSFERASE"/>
    <property type="match status" value="1"/>
</dbReference>
<dbReference type="InterPro" id="IPR050680">
    <property type="entry name" value="YpeA/RimI_acetyltransf"/>
</dbReference>
<keyword evidence="2" id="KW-0012">Acyltransferase</keyword>